<gene>
    <name evidence="17" type="ORF">AYP45_05660</name>
</gene>
<feature type="binding site" evidence="12">
    <location>
        <position position="277"/>
    </location>
    <ligand>
        <name>Zn(2+)</name>
        <dbReference type="ChEBI" id="CHEBI:29105"/>
        <note>catalytic</note>
    </ligand>
</feature>
<dbReference type="Proteomes" id="UP000189681">
    <property type="component" value="Unassembled WGS sequence"/>
</dbReference>
<dbReference type="STRING" id="1004156.AYP45_05660"/>
<dbReference type="GO" id="GO:0071586">
    <property type="term" value="P:CAAX-box protein processing"/>
    <property type="evidence" value="ECO:0007669"/>
    <property type="project" value="InterPro"/>
</dbReference>
<dbReference type="InterPro" id="IPR032456">
    <property type="entry name" value="Peptidase_M48_N"/>
</dbReference>
<keyword evidence="8 14" id="KW-1133">Transmembrane helix</keyword>
<keyword evidence="3 14" id="KW-0812">Transmembrane</keyword>
<evidence type="ECO:0000256" key="1">
    <source>
        <dbReference type="ARBA" id="ARBA00004477"/>
    </source>
</evidence>
<feature type="transmembrane region" description="Helical" evidence="14">
    <location>
        <begin position="174"/>
        <end position="198"/>
    </location>
</feature>
<evidence type="ECO:0000256" key="9">
    <source>
        <dbReference type="ARBA" id="ARBA00023049"/>
    </source>
</evidence>
<keyword evidence="9 13" id="KW-0482">Metalloprotease</keyword>
<accession>A0A1V4AVB8</accession>
<evidence type="ECO:0000256" key="8">
    <source>
        <dbReference type="ARBA" id="ARBA00022989"/>
    </source>
</evidence>
<feature type="transmembrane region" description="Helical" evidence="14">
    <location>
        <begin position="103"/>
        <end position="126"/>
    </location>
</feature>
<reference evidence="17 18" key="1">
    <citation type="journal article" date="2017" name="Water Res.">
        <title>Discovery and metagenomic analysis of an anammox bacterial enrichment related to Candidatus "Brocadia caroliniensis" in a full-scale glycerol-fed nitritation-denitritation separate centrate treatment process.</title>
        <authorList>
            <person name="Park H."/>
            <person name="Brotto A.C."/>
            <person name="van Loosdrecht M.C."/>
            <person name="Chandran K."/>
        </authorList>
    </citation>
    <scope>NUCLEOTIDE SEQUENCE [LARGE SCALE GENOMIC DNA]</scope>
    <source>
        <strain evidence="17">26THWARD</strain>
    </source>
</reference>
<dbReference type="GO" id="GO:0004222">
    <property type="term" value="F:metalloendopeptidase activity"/>
    <property type="evidence" value="ECO:0007669"/>
    <property type="project" value="InterPro"/>
</dbReference>
<dbReference type="GO" id="GO:0046872">
    <property type="term" value="F:metal ion binding"/>
    <property type="evidence" value="ECO:0007669"/>
    <property type="project" value="UniProtKB-KW"/>
</dbReference>
<feature type="active site" evidence="11">
    <location>
        <position position="278"/>
    </location>
</feature>
<keyword evidence="4 12" id="KW-0479">Metal-binding</keyword>
<feature type="transmembrane region" description="Helical" evidence="14">
    <location>
        <begin position="146"/>
        <end position="168"/>
    </location>
</feature>
<feature type="binding site" evidence="12">
    <location>
        <position position="355"/>
    </location>
    <ligand>
        <name>Zn(2+)</name>
        <dbReference type="ChEBI" id="CHEBI:29105"/>
        <note>catalytic</note>
    </ligand>
</feature>
<evidence type="ECO:0000313" key="18">
    <source>
        <dbReference type="Proteomes" id="UP000189681"/>
    </source>
</evidence>
<evidence type="ECO:0000256" key="12">
    <source>
        <dbReference type="PIRSR" id="PIRSR627057-2"/>
    </source>
</evidence>
<keyword evidence="5 13" id="KW-0378">Hydrolase</keyword>
<evidence type="ECO:0000256" key="10">
    <source>
        <dbReference type="ARBA" id="ARBA00023136"/>
    </source>
</evidence>
<evidence type="ECO:0000256" key="4">
    <source>
        <dbReference type="ARBA" id="ARBA00022723"/>
    </source>
</evidence>
<dbReference type="AlphaFoldDB" id="A0A1V4AVB8"/>
<evidence type="ECO:0000256" key="11">
    <source>
        <dbReference type="PIRSR" id="PIRSR627057-1"/>
    </source>
</evidence>
<dbReference type="Gene3D" id="3.30.2010.10">
    <property type="entry name" value="Metalloproteases ('zincins'), catalytic domain"/>
    <property type="match status" value="1"/>
</dbReference>
<dbReference type="InterPro" id="IPR001915">
    <property type="entry name" value="Peptidase_M48"/>
</dbReference>
<evidence type="ECO:0000256" key="13">
    <source>
        <dbReference type="RuleBase" id="RU003983"/>
    </source>
</evidence>
<feature type="domain" description="Peptidase M48" evidence="15">
    <location>
        <begin position="209"/>
        <end position="412"/>
    </location>
</feature>
<name>A0A1V4AVB8_9BACT</name>
<organism evidence="17 18">
    <name type="scientific">Candidatus Brocadia carolinensis</name>
    <dbReference type="NCBI Taxonomy" id="1004156"/>
    <lineage>
        <taxon>Bacteria</taxon>
        <taxon>Pseudomonadati</taxon>
        <taxon>Planctomycetota</taxon>
        <taxon>Candidatus Brocadiia</taxon>
        <taxon>Candidatus Brocadiales</taxon>
        <taxon>Candidatus Brocadiaceae</taxon>
        <taxon>Candidatus Brocadia</taxon>
    </lineage>
</organism>
<feature type="transmembrane region" description="Helical" evidence="14">
    <location>
        <begin position="329"/>
        <end position="350"/>
    </location>
</feature>
<keyword evidence="10 14" id="KW-0472">Membrane</keyword>
<keyword evidence="6" id="KW-0256">Endoplasmic reticulum</keyword>
<dbReference type="InterPro" id="IPR027057">
    <property type="entry name" value="CAXX_Prtase_1"/>
</dbReference>
<comment type="caution">
    <text evidence="17">The sequence shown here is derived from an EMBL/GenBank/DDBJ whole genome shotgun (WGS) entry which is preliminary data.</text>
</comment>
<dbReference type="Pfam" id="PF16491">
    <property type="entry name" value="Peptidase_M48_N"/>
    <property type="match status" value="1"/>
</dbReference>
<keyword evidence="7 12" id="KW-0862">Zinc</keyword>
<dbReference type="CDD" id="cd07343">
    <property type="entry name" value="M48A_Zmpste24p_like"/>
    <property type="match status" value="1"/>
</dbReference>
<evidence type="ECO:0000256" key="2">
    <source>
        <dbReference type="ARBA" id="ARBA00022670"/>
    </source>
</evidence>
<dbReference type="Pfam" id="PF01435">
    <property type="entry name" value="Peptidase_M48"/>
    <property type="match status" value="1"/>
</dbReference>
<proteinExistence type="inferred from homology"/>
<evidence type="ECO:0000256" key="5">
    <source>
        <dbReference type="ARBA" id="ARBA00022801"/>
    </source>
</evidence>
<evidence type="ECO:0000256" key="3">
    <source>
        <dbReference type="ARBA" id="ARBA00022692"/>
    </source>
</evidence>
<feature type="active site" description="Proton donor" evidence="11">
    <location>
        <position position="359"/>
    </location>
</feature>
<dbReference type="FunFam" id="3.30.2010.10:FF:000002">
    <property type="entry name" value="CAAX prenyl protease"/>
    <property type="match status" value="1"/>
</dbReference>
<comment type="cofactor">
    <cofactor evidence="12 13">
        <name>Zn(2+)</name>
        <dbReference type="ChEBI" id="CHEBI:29105"/>
    </cofactor>
    <text evidence="12 13">Binds 1 zinc ion per subunit.</text>
</comment>
<feature type="domain" description="CAAX prenyl protease 1 N-terminal" evidence="16">
    <location>
        <begin position="27"/>
        <end position="204"/>
    </location>
</feature>
<feature type="binding site" evidence="12">
    <location>
        <position position="281"/>
    </location>
    <ligand>
        <name>Zn(2+)</name>
        <dbReference type="ChEBI" id="CHEBI:29105"/>
        <note>catalytic</note>
    </ligand>
</feature>
<feature type="transmembrane region" description="Helical" evidence="14">
    <location>
        <begin position="6"/>
        <end position="22"/>
    </location>
</feature>
<comment type="similarity">
    <text evidence="13">Belongs to the peptidase M48 family.</text>
</comment>
<dbReference type="PANTHER" id="PTHR10120">
    <property type="entry name" value="CAAX PRENYL PROTEASE 1"/>
    <property type="match status" value="1"/>
</dbReference>
<feature type="transmembrane region" description="Helical" evidence="14">
    <location>
        <begin position="290"/>
        <end position="309"/>
    </location>
</feature>
<dbReference type="EMBL" id="AYTS01000048">
    <property type="protein sequence ID" value="OOP57050.1"/>
    <property type="molecule type" value="Genomic_DNA"/>
</dbReference>
<protein>
    <submittedName>
        <fullName evidence="17">Peptidase M48</fullName>
    </submittedName>
</protein>
<evidence type="ECO:0000256" key="14">
    <source>
        <dbReference type="SAM" id="Phobius"/>
    </source>
</evidence>
<comment type="subcellular location">
    <subcellularLocation>
        <location evidence="1">Endoplasmic reticulum membrane</location>
        <topology evidence="1">Multi-pass membrane protein</topology>
    </subcellularLocation>
</comment>
<evidence type="ECO:0000259" key="16">
    <source>
        <dbReference type="Pfam" id="PF16491"/>
    </source>
</evidence>
<feature type="transmembrane region" description="Helical" evidence="14">
    <location>
        <begin position="69"/>
        <end position="91"/>
    </location>
</feature>
<keyword evidence="2 13" id="KW-0645">Protease</keyword>
<evidence type="ECO:0000313" key="17">
    <source>
        <dbReference type="EMBL" id="OOP57050.1"/>
    </source>
</evidence>
<evidence type="ECO:0000256" key="7">
    <source>
        <dbReference type="ARBA" id="ARBA00022833"/>
    </source>
</evidence>
<sequence length="422" mass="49499">MNAYLVLILCLYILKEAFEYWVQHLNLRHMRKSGVSVPPEFRGMIDESLLKKTMDYETEKTRFSSISSIFTNIITIIFIFCGLLNIYNSWIASLNLPFIISGWLFFLLLSYSGEFLSAPFSLYSTFKIENKYGFNTMTPRLWVSDFIKALLISTIMMSLVTFTGFWLIHWSPHYWWFWVWGFLFVFSIFIMYISPYVIEPLFHKFTPIEDELLKERIMKLTAKAGIHASKILRIDASKRSKHTNAYFTGIGETKRIVLYDTLLESMNHDEIIAVLAHEIGHWKKRHMLKMIIAFEVFSFVALYLAFKIIQSDTLITLFHIRTNTLFAKFIILAFLSDILSLTFAPWVSYFMRVHERQADRASYELTGDSENMVTALAKLSKENLSNLYPHPLYVALYYSHPPILERIRYLKGFSPYKNSNGK</sequence>
<evidence type="ECO:0000256" key="6">
    <source>
        <dbReference type="ARBA" id="ARBA00022824"/>
    </source>
</evidence>
<evidence type="ECO:0000259" key="15">
    <source>
        <dbReference type="Pfam" id="PF01435"/>
    </source>
</evidence>